<evidence type="ECO:0000313" key="3">
    <source>
        <dbReference type="EMBL" id="KAJ4495240.1"/>
    </source>
</evidence>
<feature type="compositionally biased region" description="Polar residues" evidence="2">
    <location>
        <begin position="72"/>
        <end position="95"/>
    </location>
</feature>
<keyword evidence="1" id="KW-0175">Coiled coil</keyword>
<gene>
    <name evidence="3" type="ORF">C8R41DRAFT_828344</name>
</gene>
<reference evidence="3" key="1">
    <citation type="submission" date="2022-08" db="EMBL/GenBank/DDBJ databases">
        <title>A Global Phylogenomic Analysis of the Shiitake Genus Lentinula.</title>
        <authorList>
            <consortium name="DOE Joint Genome Institute"/>
            <person name="Sierra-Patev S."/>
            <person name="Min B."/>
            <person name="Naranjo-Ortiz M."/>
            <person name="Looney B."/>
            <person name="Konkel Z."/>
            <person name="Slot J.C."/>
            <person name="Sakamoto Y."/>
            <person name="Steenwyk J.L."/>
            <person name="Rokas A."/>
            <person name="Carro J."/>
            <person name="Camarero S."/>
            <person name="Ferreira P."/>
            <person name="Molpeceres G."/>
            <person name="Ruiz-Duenas F.J."/>
            <person name="Serrano A."/>
            <person name="Henrissat B."/>
            <person name="Drula E."/>
            <person name="Hughes K.W."/>
            <person name="Mata J.L."/>
            <person name="Ishikawa N.K."/>
            <person name="Vargas-Isla R."/>
            <person name="Ushijima S."/>
            <person name="Smith C.A."/>
            <person name="Ahrendt S."/>
            <person name="Andreopoulos W."/>
            <person name="He G."/>
            <person name="Labutti K."/>
            <person name="Lipzen A."/>
            <person name="Ng V."/>
            <person name="Riley R."/>
            <person name="Sandor L."/>
            <person name="Barry K."/>
            <person name="Martinez A.T."/>
            <person name="Xiao Y."/>
            <person name="Gibbons J.G."/>
            <person name="Terashima K."/>
            <person name="Grigoriev I.V."/>
            <person name="Hibbett D.S."/>
        </authorList>
    </citation>
    <scope>NUCLEOTIDE SEQUENCE</scope>
    <source>
        <strain evidence="3">RHP3577 ss4</strain>
    </source>
</reference>
<feature type="compositionally biased region" description="Pro residues" evidence="2">
    <location>
        <begin position="50"/>
        <end position="68"/>
    </location>
</feature>
<evidence type="ECO:0000256" key="1">
    <source>
        <dbReference type="SAM" id="Coils"/>
    </source>
</evidence>
<dbReference type="Proteomes" id="UP001150217">
    <property type="component" value="Unassembled WGS sequence"/>
</dbReference>
<feature type="compositionally biased region" description="Polar residues" evidence="2">
    <location>
        <begin position="176"/>
        <end position="188"/>
    </location>
</feature>
<accession>A0ABQ8VHW7</accession>
<proteinExistence type="predicted"/>
<sequence>MSNSKRTLTQTKESELDFSYNASTTKPSKFPRLSTSTSASTSPSRLIEFPLPPPSLPPHPHPHPPPSESPFNNMPKTNTNSERATQSRRLCQDNTRNTEDTRGASSMWNVDNDDDEDNKNDDKNDRILQPRHSLSQDQNPNQNQDLPLEQSERMIVRLGEDGRQSSSSSGLQSRSTNQTSQRLSSTSLVVPMPVDSSFSSSSSSPSPLSSSSPSSSPPSSSSTSSSTSSSSNQCTKLHAMLGKQKYKSEVYKEQLTEQRRRNKELEHKLAETSKQFLQAQGRDDAVHLHAETKIISLSKELKHKDQHITALTAQTTHLQSQIQDSRTESRTQITRLQNTQTALSKKLQESHAQVTHLRHVVMTGNTEKRALEEKLRALGEKLHASEEKLCELKENLRTSEQNLHASAEKLHTAECARKYISNELIMQVNANMHLSGEIKDMGDRVRFLERENDGFRVELDRRMRVVGLSGVNEGEGEVGVGVLESLAAAGVSEEEQVVGDEVDSLFGV</sequence>
<evidence type="ECO:0000256" key="2">
    <source>
        <dbReference type="SAM" id="MobiDB-lite"/>
    </source>
</evidence>
<comment type="caution">
    <text evidence="3">The sequence shown here is derived from an EMBL/GenBank/DDBJ whole genome shotgun (WGS) entry which is preliminary data.</text>
</comment>
<protein>
    <submittedName>
        <fullName evidence="3">Uncharacterized protein</fullName>
    </submittedName>
</protein>
<feature type="region of interest" description="Disordered" evidence="2">
    <location>
        <begin position="160"/>
        <end position="234"/>
    </location>
</feature>
<dbReference type="EMBL" id="JANVFT010000031">
    <property type="protein sequence ID" value="KAJ4495240.1"/>
    <property type="molecule type" value="Genomic_DNA"/>
</dbReference>
<feature type="compositionally biased region" description="Low complexity" evidence="2">
    <location>
        <begin position="196"/>
        <end position="231"/>
    </location>
</feature>
<feature type="coiled-coil region" evidence="1">
    <location>
        <begin position="248"/>
        <end position="282"/>
    </location>
</feature>
<evidence type="ECO:0000313" key="4">
    <source>
        <dbReference type="Proteomes" id="UP001150217"/>
    </source>
</evidence>
<organism evidence="3 4">
    <name type="scientific">Lentinula lateritia</name>
    <dbReference type="NCBI Taxonomy" id="40482"/>
    <lineage>
        <taxon>Eukaryota</taxon>
        <taxon>Fungi</taxon>
        <taxon>Dikarya</taxon>
        <taxon>Basidiomycota</taxon>
        <taxon>Agaricomycotina</taxon>
        <taxon>Agaricomycetes</taxon>
        <taxon>Agaricomycetidae</taxon>
        <taxon>Agaricales</taxon>
        <taxon>Marasmiineae</taxon>
        <taxon>Omphalotaceae</taxon>
        <taxon>Lentinula</taxon>
    </lineage>
</organism>
<feature type="compositionally biased region" description="Low complexity" evidence="2">
    <location>
        <begin position="164"/>
        <end position="175"/>
    </location>
</feature>
<feature type="compositionally biased region" description="Low complexity" evidence="2">
    <location>
        <begin position="133"/>
        <end position="148"/>
    </location>
</feature>
<feature type="region of interest" description="Disordered" evidence="2">
    <location>
        <begin position="1"/>
        <end position="148"/>
    </location>
</feature>
<feature type="compositionally biased region" description="Polar residues" evidence="2">
    <location>
        <begin position="1"/>
        <end position="11"/>
    </location>
</feature>
<feature type="compositionally biased region" description="Low complexity" evidence="2">
    <location>
        <begin position="34"/>
        <end position="44"/>
    </location>
</feature>
<keyword evidence="4" id="KW-1185">Reference proteome</keyword>
<name>A0ABQ8VHW7_9AGAR</name>